<organism evidence="3 4">
    <name type="scientific">Dreissena polymorpha</name>
    <name type="common">Zebra mussel</name>
    <name type="synonym">Mytilus polymorpha</name>
    <dbReference type="NCBI Taxonomy" id="45954"/>
    <lineage>
        <taxon>Eukaryota</taxon>
        <taxon>Metazoa</taxon>
        <taxon>Spiralia</taxon>
        <taxon>Lophotrochozoa</taxon>
        <taxon>Mollusca</taxon>
        <taxon>Bivalvia</taxon>
        <taxon>Autobranchia</taxon>
        <taxon>Heteroconchia</taxon>
        <taxon>Euheterodonta</taxon>
        <taxon>Imparidentia</taxon>
        <taxon>Neoheterodontei</taxon>
        <taxon>Myida</taxon>
        <taxon>Dreissenoidea</taxon>
        <taxon>Dreissenidae</taxon>
        <taxon>Dreissena</taxon>
    </lineage>
</organism>
<accession>A0A9D4GYI3</accession>
<reference evidence="3" key="2">
    <citation type="submission" date="2020-11" db="EMBL/GenBank/DDBJ databases">
        <authorList>
            <person name="McCartney M.A."/>
            <person name="Auch B."/>
            <person name="Kono T."/>
            <person name="Mallez S."/>
            <person name="Becker A."/>
            <person name="Gohl D.M."/>
            <person name="Silverstein K.A.T."/>
            <person name="Koren S."/>
            <person name="Bechman K.B."/>
            <person name="Herman A."/>
            <person name="Abrahante J.E."/>
            <person name="Garbe J."/>
        </authorList>
    </citation>
    <scope>NUCLEOTIDE SEQUENCE</scope>
    <source>
        <strain evidence="3">Duluth1</strain>
        <tissue evidence="3">Whole animal</tissue>
    </source>
</reference>
<sequence length="114" mass="12120">MQTKILYSLYIVTLVTVCFVKPVKLATTAATTTEFDYGPTTEFDYGDNSTEMVTTLIDDVGTTETILSGSSSTTDTDMASTRSDPSSTTCNKGSQLSSASKTTVLALVLTMSLM</sequence>
<gene>
    <name evidence="3" type="ORF">DPMN_123954</name>
</gene>
<name>A0A9D4GYI3_DREPO</name>
<keyword evidence="4" id="KW-1185">Reference proteome</keyword>
<dbReference type="Proteomes" id="UP000828390">
    <property type="component" value="Unassembled WGS sequence"/>
</dbReference>
<feature type="compositionally biased region" description="Polar residues" evidence="1">
    <location>
        <begin position="85"/>
        <end position="97"/>
    </location>
</feature>
<proteinExistence type="predicted"/>
<feature type="compositionally biased region" description="Low complexity" evidence="1">
    <location>
        <begin position="67"/>
        <end position="84"/>
    </location>
</feature>
<feature type="chain" id="PRO_5039588466" evidence="2">
    <location>
        <begin position="26"/>
        <end position="114"/>
    </location>
</feature>
<evidence type="ECO:0000256" key="2">
    <source>
        <dbReference type="SAM" id="SignalP"/>
    </source>
</evidence>
<feature type="region of interest" description="Disordered" evidence="1">
    <location>
        <begin position="67"/>
        <end position="97"/>
    </location>
</feature>
<protein>
    <submittedName>
        <fullName evidence="3">Uncharacterized protein</fullName>
    </submittedName>
</protein>
<evidence type="ECO:0000313" key="4">
    <source>
        <dbReference type="Proteomes" id="UP000828390"/>
    </source>
</evidence>
<dbReference type="AlphaFoldDB" id="A0A9D4GYI3"/>
<evidence type="ECO:0000313" key="3">
    <source>
        <dbReference type="EMBL" id="KAH3822182.1"/>
    </source>
</evidence>
<keyword evidence="2" id="KW-0732">Signal</keyword>
<dbReference type="EMBL" id="JAIWYP010000005">
    <property type="protein sequence ID" value="KAH3822182.1"/>
    <property type="molecule type" value="Genomic_DNA"/>
</dbReference>
<evidence type="ECO:0000256" key="1">
    <source>
        <dbReference type="SAM" id="MobiDB-lite"/>
    </source>
</evidence>
<feature type="signal peptide" evidence="2">
    <location>
        <begin position="1"/>
        <end position="25"/>
    </location>
</feature>
<reference evidence="3" key="1">
    <citation type="journal article" date="2019" name="bioRxiv">
        <title>The Genome of the Zebra Mussel, Dreissena polymorpha: A Resource for Invasive Species Research.</title>
        <authorList>
            <person name="McCartney M.A."/>
            <person name="Auch B."/>
            <person name="Kono T."/>
            <person name="Mallez S."/>
            <person name="Zhang Y."/>
            <person name="Obille A."/>
            <person name="Becker A."/>
            <person name="Abrahante J.E."/>
            <person name="Garbe J."/>
            <person name="Badalamenti J.P."/>
            <person name="Herman A."/>
            <person name="Mangelson H."/>
            <person name="Liachko I."/>
            <person name="Sullivan S."/>
            <person name="Sone E.D."/>
            <person name="Koren S."/>
            <person name="Silverstein K.A.T."/>
            <person name="Beckman K.B."/>
            <person name="Gohl D.M."/>
        </authorList>
    </citation>
    <scope>NUCLEOTIDE SEQUENCE</scope>
    <source>
        <strain evidence="3">Duluth1</strain>
        <tissue evidence="3">Whole animal</tissue>
    </source>
</reference>
<comment type="caution">
    <text evidence="3">The sequence shown here is derived from an EMBL/GenBank/DDBJ whole genome shotgun (WGS) entry which is preliminary data.</text>
</comment>